<dbReference type="Proteomes" id="UP000249818">
    <property type="component" value="Chromosome BARAN1"/>
</dbReference>
<dbReference type="RefSeq" id="WP_122031601.1">
    <property type="nucleotide sequence ID" value="NZ_LS483254.1"/>
</dbReference>
<proteinExistence type="predicted"/>
<keyword evidence="2" id="KW-1185">Reference proteome</keyword>
<dbReference type="AlphaFoldDB" id="A0A2X3KL82"/>
<dbReference type="KEGG" id="bana:BARAN1_1180"/>
<evidence type="ECO:0000313" key="2">
    <source>
        <dbReference type="Proteomes" id="UP000249818"/>
    </source>
</evidence>
<accession>A0A2X3KL82</accession>
<dbReference type="EMBL" id="LS483254">
    <property type="protein sequence ID" value="SQD93202.1"/>
    <property type="molecule type" value="Genomic_DNA"/>
</dbReference>
<sequence>MSDEEKEGQTDVEQFREVLDVVTQQVPGLLRGLRDVLYSKEAAESMADAVGTFYKKLVESGIPKEEALEMARGYMINLREAFRGIKKWIKAGEGMHAHVDDEEEDD</sequence>
<reference evidence="2" key="1">
    <citation type="submission" date="2018-05" db="EMBL/GenBank/DDBJ databases">
        <authorList>
            <person name="Hao L."/>
        </authorList>
    </citation>
    <scope>NUCLEOTIDE SEQUENCE [LARGE SCALE GENOMIC DNA]</scope>
</reference>
<evidence type="ECO:0000313" key="1">
    <source>
        <dbReference type="EMBL" id="SQD93202.1"/>
    </source>
</evidence>
<name>A0A2X3KL82_9BACT</name>
<dbReference type="OrthoDB" id="2679957at2"/>
<protein>
    <submittedName>
        <fullName evidence="1">Uncharacterized protein</fullName>
    </submittedName>
</protein>
<gene>
    <name evidence="1" type="ORF">BARAN1_1180</name>
</gene>
<organism evidence="1 2">
    <name type="scientific">Candidatus Bipolaricaulis anaerobius</name>
    <dbReference type="NCBI Taxonomy" id="2026885"/>
    <lineage>
        <taxon>Bacteria</taxon>
        <taxon>Candidatus Bipolaricaulota</taxon>
        <taxon>Candidatus Bipolaricaulia</taxon>
        <taxon>Candidatus Bipolaricaulales</taxon>
        <taxon>Candidatus Bipolaricaulaceae</taxon>
        <taxon>Candidatus Bipolaricaulis</taxon>
    </lineage>
</organism>